<evidence type="ECO:0000256" key="3">
    <source>
        <dbReference type="ARBA" id="ARBA00022942"/>
    </source>
</evidence>
<dbReference type="PANTHER" id="PTHR19857:SF19">
    <property type="entry name" value="26S PROTEASOME REGULATORY SUBUNIT RPN14"/>
    <property type="match status" value="1"/>
</dbReference>
<keyword evidence="3" id="KW-0647">Proteasome</keyword>
<evidence type="ECO:0000256" key="5">
    <source>
        <dbReference type="PROSITE-ProRule" id="PRU00221"/>
    </source>
</evidence>
<dbReference type="Pfam" id="PF00400">
    <property type="entry name" value="WD40"/>
    <property type="match status" value="2"/>
</dbReference>
<keyword evidence="7" id="KW-1185">Reference proteome</keyword>
<evidence type="ECO:0000313" key="6">
    <source>
        <dbReference type="EMBL" id="CAD7630021.1"/>
    </source>
</evidence>
<evidence type="ECO:0000256" key="1">
    <source>
        <dbReference type="ARBA" id="ARBA00022574"/>
    </source>
</evidence>
<dbReference type="InterPro" id="IPR036322">
    <property type="entry name" value="WD40_repeat_dom_sf"/>
</dbReference>
<name>A0A7R9Q3H4_9ACAR</name>
<dbReference type="PROSITE" id="PS50294">
    <property type="entry name" value="WD_REPEATS_REGION"/>
    <property type="match status" value="1"/>
</dbReference>
<dbReference type="InterPro" id="IPR001680">
    <property type="entry name" value="WD40_rpt"/>
</dbReference>
<evidence type="ECO:0000256" key="4">
    <source>
        <dbReference type="ARBA" id="ARBA00038321"/>
    </source>
</evidence>
<dbReference type="EMBL" id="CAJPIZ010007629">
    <property type="protein sequence ID" value="CAG2110451.1"/>
    <property type="molecule type" value="Genomic_DNA"/>
</dbReference>
<organism evidence="6">
    <name type="scientific">Medioppia subpectinata</name>
    <dbReference type="NCBI Taxonomy" id="1979941"/>
    <lineage>
        <taxon>Eukaryota</taxon>
        <taxon>Metazoa</taxon>
        <taxon>Ecdysozoa</taxon>
        <taxon>Arthropoda</taxon>
        <taxon>Chelicerata</taxon>
        <taxon>Arachnida</taxon>
        <taxon>Acari</taxon>
        <taxon>Acariformes</taxon>
        <taxon>Sarcoptiformes</taxon>
        <taxon>Oribatida</taxon>
        <taxon>Brachypylina</taxon>
        <taxon>Oppioidea</taxon>
        <taxon>Oppiidae</taxon>
        <taxon>Medioppia</taxon>
    </lineage>
</organism>
<comment type="similarity">
    <text evidence="4">Belongs to the WD repeat PAAF1/RPN14 family.</text>
</comment>
<dbReference type="InterPro" id="IPR015943">
    <property type="entry name" value="WD40/YVTN_repeat-like_dom_sf"/>
</dbReference>
<proteinExistence type="inferred from homology"/>
<dbReference type="GO" id="GO:0000502">
    <property type="term" value="C:proteasome complex"/>
    <property type="evidence" value="ECO:0007669"/>
    <property type="project" value="UniProtKB-KW"/>
</dbReference>
<feature type="repeat" description="WD" evidence="5">
    <location>
        <begin position="171"/>
        <end position="212"/>
    </location>
</feature>
<feature type="repeat" description="WD" evidence="5">
    <location>
        <begin position="129"/>
        <end position="170"/>
    </location>
</feature>
<accession>A0A7R9Q3H4</accession>
<dbReference type="AlphaFoldDB" id="A0A7R9Q3H4"/>
<dbReference type="OrthoDB" id="27537at2759"/>
<evidence type="ECO:0000256" key="2">
    <source>
        <dbReference type="ARBA" id="ARBA00022737"/>
    </source>
</evidence>
<protein>
    <recommendedName>
        <fullName evidence="8">Proteasomal ATPase-associated factor 1</fullName>
    </recommendedName>
</protein>
<evidence type="ECO:0000313" key="7">
    <source>
        <dbReference type="Proteomes" id="UP000759131"/>
    </source>
</evidence>
<dbReference type="InterPro" id="IPR051179">
    <property type="entry name" value="WD_repeat_multifunction"/>
</dbReference>
<dbReference type="Proteomes" id="UP000759131">
    <property type="component" value="Unassembled WGS sequence"/>
</dbReference>
<keyword evidence="2" id="KW-0677">Repeat</keyword>
<sequence length="401" mass="44051">MRSNSISYPMITIQSDWDQVIRRPVANVWLTSKTINENSVHQTIQFNESKASDSQDFHITCPSNYYLKLINKSTKQLYGFIAPNHVFSSIHSKSVSSIDVTTGGLGVSVGADSKLLVWSSADGSIRRDLRGHVFEPYFCRFFPSGEVILSGGSDMQLKIWSVITSECAATLIGHKSAILDAAFVDRGRNFVTVSRDGSSKLWDCSTSSCLETPIQLSATEAINTCAIQSMAADVDLGVRHKPLHEKAVGTDGKLLTVGTEKGNVIGVGLESNQKVFELKNNSAVNSIRFVDEYSVVFGLQSGEIVLIDVRNSENIVKCWRTSSSPVLSLLSLSYKERNGFFAGRADGSTVYHYLDSDNETFQLSGPDFDAIYSLASDGSHVFTACRDKCIRKYELKIITDS</sequence>
<dbReference type="SMART" id="SM00320">
    <property type="entry name" value="WD40"/>
    <property type="match status" value="5"/>
</dbReference>
<keyword evidence="1 5" id="KW-0853">WD repeat</keyword>
<gene>
    <name evidence="6" type="ORF">OSB1V03_LOCUS10435</name>
</gene>
<dbReference type="Gene3D" id="2.130.10.10">
    <property type="entry name" value="YVTN repeat-like/Quinoprotein amine dehydrogenase"/>
    <property type="match status" value="2"/>
</dbReference>
<reference evidence="6" key="1">
    <citation type="submission" date="2020-11" db="EMBL/GenBank/DDBJ databases">
        <authorList>
            <person name="Tran Van P."/>
        </authorList>
    </citation>
    <scope>NUCLEOTIDE SEQUENCE</scope>
</reference>
<evidence type="ECO:0008006" key="8">
    <source>
        <dbReference type="Google" id="ProtNLM"/>
    </source>
</evidence>
<dbReference type="PANTHER" id="PTHR19857">
    <property type="entry name" value="MITOCHONDRIAL DIVISION PROTEIN 1-RELATED"/>
    <property type="match status" value="1"/>
</dbReference>
<dbReference type="EMBL" id="OC862204">
    <property type="protein sequence ID" value="CAD7630021.1"/>
    <property type="molecule type" value="Genomic_DNA"/>
</dbReference>
<dbReference type="SUPFAM" id="SSF50978">
    <property type="entry name" value="WD40 repeat-like"/>
    <property type="match status" value="1"/>
</dbReference>
<dbReference type="PROSITE" id="PS50082">
    <property type="entry name" value="WD_REPEATS_2"/>
    <property type="match status" value="2"/>
</dbReference>